<sequence length="705" mass="78526">MEEEKIVKGYDPVIMRRLLGFVAPYKKLVTIALLAMVLATLAELLGPVILQRSIDQDIINRYHRVSLSKMDDALAERLFAPPVLPQLFHKSDPPLFGDNRFITSSMLERLSAEERKKLFDANIVDTMEWYLSGKLNNAEELLSTLPAEAEAMLQDGWIAMPASSLKKLDKESLGLLRANDQKSLSHKTGVYLIFLIVMLLFSFLQVYLMAYTGQGVMRGLREKLYHHVMSQNLGYLGNVPVGTLVTRVTNDVETINELFTSVATGLLRDFATMGGVIFILFYLDPHLALITSASLPPVVILAVIFRNRARDAYRRVRIWTSKVNAFLSEHISGMDVVQAFHREKRSQENFQKINGQLLSANLAEMYVFATFRPLISLLTSISIGTVLYFGASMVLNSAVSLGVMIAFVNLMQMFYRPVMDFTENFTILQSAMAGGERIFNLLDRNEVIPDNGTTPIPAPVKGKIEFSHVNFGYTNDEQVIRDLSFTIEPGETVAIVGYTGAGKTTIANLLTRLWDIEGGTVLLDGINISRISLSELRSTVVPVQQDVFLFAASIRENITLGRDIPEQRVKAAAETVQSAPFIESLPRGYDTVLSERGANLSTGQRQLLAFTRVVAQNPRVIILDEATGSIDTETEKLIQKAMERLTQGRTSIVIAHRLSTIQHADRIMVLSGGRLVEMGNHAALLAKNGVYANLYRLQYKDAVQE</sequence>
<dbReference type="STRING" id="573413.Spirs_4111"/>
<dbReference type="Gene3D" id="1.20.1560.10">
    <property type="entry name" value="ABC transporter type 1, transmembrane domain"/>
    <property type="match status" value="2"/>
</dbReference>
<dbReference type="GO" id="GO:0015421">
    <property type="term" value="F:ABC-type oligopeptide transporter activity"/>
    <property type="evidence" value="ECO:0007669"/>
    <property type="project" value="TreeGrafter"/>
</dbReference>
<organism evidence="11 12">
    <name type="scientific">Sediminispirochaeta smaragdinae (strain DSM 11293 / JCM 15392 / SEBR 4228)</name>
    <name type="common">Spirochaeta smaragdinae</name>
    <dbReference type="NCBI Taxonomy" id="573413"/>
    <lineage>
        <taxon>Bacteria</taxon>
        <taxon>Pseudomonadati</taxon>
        <taxon>Spirochaetota</taxon>
        <taxon>Spirochaetia</taxon>
        <taxon>Spirochaetales</taxon>
        <taxon>Spirochaetaceae</taxon>
        <taxon>Sediminispirochaeta</taxon>
    </lineage>
</organism>
<dbReference type="Pfam" id="PF00005">
    <property type="entry name" value="ABC_tran"/>
    <property type="match status" value="1"/>
</dbReference>
<evidence type="ECO:0000256" key="7">
    <source>
        <dbReference type="ARBA" id="ARBA00023136"/>
    </source>
</evidence>
<dbReference type="HOGENOM" id="CLU_000604_84_3_12"/>
<dbReference type="GO" id="GO:0005524">
    <property type="term" value="F:ATP binding"/>
    <property type="evidence" value="ECO:0007669"/>
    <property type="project" value="UniProtKB-KW"/>
</dbReference>
<dbReference type="CDD" id="cd03254">
    <property type="entry name" value="ABCC_Glucan_exporter_like"/>
    <property type="match status" value="1"/>
</dbReference>
<keyword evidence="3 8" id="KW-0812">Transmembrane</keyword>
<feature type="transmembrane region" description="Helical" evidence="8">
    <location>
        <begin position="189"/>
        <end position="208"/>
    </location>
</feature>
<protein>
    <submittedName>
        <fullName evidence="11">ABC transporter related protein</fullName>
    </submittedName>
</protein>
<dbReference type="PROSITE" id="PS50929">
    <property type="entry name" value="ABC_TM1F"/>
    <property type="match status" value="1"/>
</dbReference>
<dbReference type="Proteomes" id="UP000002318">
    <property type="component" value="Chromosome"/>
</dbReference>
<feature type="domain" description="ABC transporter" evidence="9">
    <location>
        <begin position="464"/>
        <end position="697"/>
    </location>
</feature>
<dbReference type="GO" id="GO:0016887">
    <property type="term" value="F:ATP hydrolysis activity"/>
    <property type="evidence" value="ECO:0007669"/>
    <property type="project" value="InterPro"/>
</dbReference>
<gene>
    <name evidence="11" type="ordered locus">Spirs_4111</name>
</gene>
<dbReference type="eggNOG" id="COG1132">
    <property type="taxonomic scope" value="Bacteria"/>
</dbReference>
<dbReference type="Gene3D" id="3.40.50.300">
    <property type="entry name" value="P-loop containing nucleotide triphosphate hydrolases"/>
    <property type="match status" value="1"/>
</dbReference>
<dbReference type="AlphaFoldDB" id="E1R9M3"/>
<evidence type="ECO:0000256" key="2">
    <source>
        <dbReference type="ARBA" id="ARBA00022448"/>
    </source>
</evidence>
<dbReference type="PANTHER" id="PTHR43394:SF1">
    <property type="entry name" value="ATP-BINDING CASSETTE SUB-FAMILY B MEMBER 10, MITOCHONDRIAL"/>
    <property type="match status" value="1"/>
</dbReference>
<dbReference type="InterPro" id="IPR027417">
    <property type="entry name" value="P-loop_NTPase"/>
</dbReference>
<proteinExistence type="predicted"/>
<dbReference type="CDD" id="cd18544">
    <property type="entry name" value="ABC_6TM_TmrA_like"/>
    <property type="match status" value="1"/>
</dbReference>
<keyword evidence="7 8" id="KW-0472">Membrane</keyword>
<dbReference type="PROSITE" id="PS50893">
    <property type="entry name" value="ABC_TRANSPORTER_2"/>
    <property type="match status" value="1"/>
</dbReference>
<dbReference type="EMBL" id="CP002116">
    <property type="protein sequence ID" value="ADK83192.1"/>
    <property type="molecule type" value="Genomic_DNA"/>
</dbReference>
<dbReference type="InterPro" id="IPR003593">
    <property type="entry name" value="AAA+_ATPase"/>
</dbReference>
<dbReference type="SUPFAM" id="SSF90123">
    <property type="entry name" value="ABC transporter transmembrane region"/>
    <property type="match status" value="1"/>
</dbReference>
<evidence type="ECO:0000313" key="11">
    <source>
        <dbReference type="EMBL" id="ADK83192.1"/>
    </source>
</evidence>
<dbReference type="InterPro" id="IPR003439">
    <property type="entry name" value="ABC_transporter-like_ATP-bd"/>
</dbReference>
<dbReference type="InterPro" id="IPR039421">
    <property type="entry name" value="Type_1_exporter"/>
</dbReference>
<reference evidence="11 12" key="1">
    <citation type="journal article" date="2010" name="Stand. Genomic Sci.">
        <title>Complete genome sequence of Spirochaeta smaragdinae type strain (SEBR 4228).</title>
        <authorList>
            <person name="Mavromatis K."/>
            <person name="Yasawong M."/>
            <person name="Chertkov O."/>
            <person name="Lapidus A."/>
            <person name="Lucas S."/>
            <person name="Nolan M."/>
            <person name="Del Rio T.G."/>
            <person name="Tice H."/>
            <person name="Cheng J.F."/>
            <person name="Pitluck S."/>
            <person name="Liolios K."/>
            <person name="Ivanova N."/>
            <person name="Tapia R."/>
            <person name="Han C."/>
            <person name="Bruce D."/>
            <person name="Goodwin L."/>
            <person name="Pati A."/>
            <person name="Chen A."/>
            <person name="Palaniappan K."/>
            <person name="Land M."/>
            <person name="Hauser L."/>
            <person name="Chang Y.J."/>
            <person name="Jeffries C.D."/>
            <person name="Detter J.C."/>
            <person name="Rohde M."/>
            <person name="Brambilla E."/>
            <person name="Spring S."/>
            <person name="Goker M."/>
            <person name="Sikorski J."/>
            <person name="Woyke T."/>
            <person name="Bristow J."/>
            <person name="Eisen J.A."/>
            <person name="Markowitz V."/>
            <person name="Hugenholtz P."/>
            <person name="Klenk H.P."/>
            <person name="Kyrpides N.C."/>
        </authorList>
    </citation>
    <scope>NUCLEOTIDE SEQUENCE [LARGE SCALE GENOMIC DNA]</scope>
    <source>
        <strain evidence="12">DSM 11293 / JCM 15392 / SEBR 4228</strain>
    </source>
</reference>
<keyword evidence="5" id="KW-0067">ATP-binding</keyword>
<evidence type="ECO:0000259" key="10">
    <source>
        <dbReference type="PROSITE" id="PS50929"/>
    </source>
</evidence>
<evidence type="ECO:0000259" key="9">
    <source>
        <dbReference type="PROSITE" id="PS50893"/>
    </source>
</evidence>
<evidence type="ECO:0000313" key="12">
    <source>
        <dbReference type="Proteomes" id="UP000002318"/>
    </source>
</evidence>
<keyword evidence="4" id="KW-0547">Nucleotide-binding</keyword>
<keyword evidence="12" id="KW-1185">Reference proteome</keyword>
<dbReference type="RefSeq" id="WP_013256648.1">
    <property type="nucleotide sequence ID" value="NC_014364.1"/>
</dbReference>
<dbReference type="SMART" id="SM00382">
    <property type="entry name" value="AAA"/>
    <property type="match status" value="1"/>
</dbReference>
<evidence type="ECO:0000256" key="4">
    <source>
        <dbReference type="ARBA" id="ARBA00022741"/>
    </source>
</evidence>
<dbReference type="FunFam" id="3.40.50.300:FF:000287">
    <property type="entry name" value="Multidrug ABC transporter ATP-binding protein"/>
    <property type="match status" value="1"/>
</dbReference>
<dbReference type="InterPro" id="IPR036640">
    <property type="entry name" value="ABC1_TM_sf"/>
</dbReference>
<dbReference type="GO" id="GO:0005886">
    <property type="term" value="C:plasma membrane"/>
    <property type="evidence" value="ECO:0007669"/>
    <property type="project" value="UniProtKB-SubCell"/>
</dbReference>
<feature type="domain" description="ABC transmembrane type-1" evidence="10">
    <location>
        <begin position="189"/>
        <end position="430"/>
    </location>
</feature>
<dbReference type="PANTHER" id="PTHR43394">
    <property type="entry name" value="ATP-DEPENDENT PERMEASE MDL1, MITOCHONDRIAL"/>
    <property type="match status" value="1"/>
</dbReference>
<evidence type="ECO:0000256" key="6">
    <source>
        <dbReference type="ARBA" id="ARBA00022989"/>
    </source>
</evidence>
<name>E1R9M3_SEDSS</name>
<accession>E1R9M3</accession>
<evidence type="ECO:0000256" key="5">
    <source>
        <dbReference type="ARBA" id="ARBA00022840"/>
    </source>
</evidence>
<keyword evidence="2" id="KW-0813">Transport</keyword>
<dbReference type="InterPro" id="IPR011527">
    <property type="entry name" value="ABC1_TM_dom"/>
</dbReference>
<feature type="transmembrane region" description="Helical" evidence="8">
    <location>
        <begin position="287"/>
        <end position="305"/>
    </location>
</feature>
<keyword evidence="6 8" id="KW-1133">Transmembrane helix</keyword>
<dbReference type="KEGG" id="ssm:Spirs_4111"/>
<dbReference type="OrthoDB" id="341671at2"/>
<dbReference type="SUPFAM" id="SSF52540">
    <property type="entry name" value="P-loop containing nucleoside triphosphate hydrolases"/>
    <property type="match status" value="1"/>
</dbReference>
<feature type="transmembrane region" description="Helical" evidence="8">
    <location>
        <begin position="397"/>
        <end position="415"/>
    </location>
</feature>
<evidence type="ECO:0000256" key="3">
    <source>
        <dbReference type="ARBA" id="ARBA00022692"/>
    </source>
</evidence>
<evidence type="ECO:0000256" key="8">
    <source>
        <dbReference type="SAM" id="Phobius"/>
    </source>
</evidence>
<comment type="subcellular location">
    <subcellularLocation>
        <location evidence="1">Cell membrane</location>
        <topology evidence="1">Multi-pass membrane protein</topology>
    </subcellularLocation>
</comment>
<dbReference type="Pfam" id="PF00664">
    <property type="entry name" value="ABC_membrane"/>
    <property type="match status" value="1"/>
</dbReference>
<evidence type="ECO:0000256" key="1">
    <source>
        <dbReference type="ARBA" id="ARBA00004651"/>
    </source>
</evidence>
<feature type="transmembrane region" description="Helical" evidence="8">
    <location>
        <begin position="28"/>
        <end position="50"/>
    </location>
</feature>